<evidence type="ECO:0000313" key="3">
    <source>
        <dbReference type="EMBL" id="GMA28025.1"/>
    </source>
</evidence>
<accession>A0AA37UJC6</accession>
<protein>
    <recommendedName>
        <fullName evidence="2">SCP domain-containing protein</fullName>
    </recommendedName>
</protein>
<sequence length="127" mass="13000">MRKQITIAAAAALALAGFTAAPAVAAPAPAATAAIAQATDLQQVRALILQQTNQQRAAAGLPALQASASLDAFAQDCTQRQADARSIFHCDPPADFGRAWAENVAFGQSPDRVVAAWMASPGTARTS</sequence>
<dbReference type="SUPFAM" id="SSF55797">
    <property type="entry name" value="PR-1-like"/>
    <property type="match status" value="1"/>
</dbReference>
<organism evidence="3 4">
    <name type="scientific">Arenivirga flava</name>
    <dbReference type="NCBI Taxonomy" id="1930060"/>
    <lineage>
        <taxon>Bacteria</taxon>
        <taxon>Bacillati</taxon>
        <taxon>Actinomycetota</taxon>
        <taxon>Actinomycetes</taxon>
        <taxon>Micrococcales</taxon>
        <taxon>Microbacteriaceae</taxon>
        <taxon>Arenivirga</taxon>
    </lineage>
</organism>
<reference evidence="3 4" key="1">
    <citation type="journal article" date="2014" name="Int. J. Syst. Evol. Microbiol.">
        <title>Complete genome sequence of Corynebacterium casei LMG S-19264T (=DSM 44701T), isolated from a smear-ripened cheese.</title>
        <authorList>
            <consortium name="US DOE Joint Genome Institute (JGI-PGF)"/>
            <person name="Walter F."/>
            <person name="Albersmeier A."/>
            <person name="Kalinowski J."/>
            <person name="Ruckert C."/>
        </authorList>
    </citation>
    <scope>NUCLEOTIDE SEQUENCE [LARGE SCALE GENOMIC DNA]</scope>
    <source>
        <strain evidence="3 4">NBRC 112289</strain>
    </source>
</reference>
<comment type="caution">
    <text evidence="3">The sequence shown here is derived from an EMBL/GenBank/DDBJ whole genome shotgun (WGS) entry which is preliminary data.</text>
</comment>
<feature type="signal peptide" evidence="1">
    <location>
        <begin position="1"/>
        <end position="25"/>
    </location>
</feature>
<dbReference type="Pfam" id="PF00188">
    <property type="entry name" value="CAP"/>
    <property type="match status" value="1"/>
</dbReference>
<dbReference type="InterPro" id="IPR014044">
    <property type="entry name" value="CAP_dom"/>
</dbReference>
<name>A0AA37UJC6_9MICO</name>
<keyword evidence="4" id="KW-1185">Reference proteome</keyword>
<evidence type="ECO:0000256" key="1">
    <source>
        <dbReference type="SAM" id="SignalP"/>
    </source>
</evidence>
<keyword evidence="1" id="KW-0732">Signal</keyword>
<dbReference type="CDD" id="cd05379">
    <property type="entry name" value="CAP_bacterial"/>
    <property type="match status" value="1"/>
</dbReference>
<dbReference type="AlphaFoldDB" id="A0AA37UJC6"/>
<feature type="chain" id="PRO_5041352949" description="SCP domain-containing protein" evidence="1">
    <location>
        <begin position="26"/>
        <end position="127"/>
    </location>
</feature>
<evidence type="ECO:0000259" key="2">
    <source>
        <dbReference type="Pfam" id="PF00188"/>
    </source>
</evidence>
<evidence type="ECO:0000313" key="4">
    <source>
        <dbReference type="Proteomes" id="UP001157160"/>
    </source>
</evidence>
<dbReference type="Proteomes" id="UP001157160">
    <property type="component" value="Unassembled WGS sequence"/>
</dbReference>
<dbReference type="InterPro" id="IPR035940">
    <property type="entry name" value="CAP_sf"/>
</dbReference>
<gene>
    <name evidence="3" type="ORF">GCM10025874_12780</name>
</gene>
<dbReference type="EMBL" id="BSUL01000001">
    <property type="protein sequence ID" value="GMA28025.1"/>
    <property type="molecule type" value="Genomic_DNA"/>
</dbReference>
<dbReference type="Gene3D" id="3.40.33.10">
    <property type="entry name" value="CAP"/>
    <property type="match status" value="1"/>
</dbReference>
<feature type="domain" description="SCP" evidence="2">
    <location>
        <begin position="50"/>
        <end position="123"/>
    </location>
</feature>
<proteinExistence type="predicted"/>